<evidence type="ECO:0000256" key="4">
    <source>
        <dbReference type="ARBA" id="ARBA00022679"/>
    </source>
</evidence>
<evidence type="ECO:0000256" key="8">
    <source>
        <dbReference type="ARBA" id="ARBA00022771"/>
    </source>
</evidence>
<dbReference type="FunFam" id="3.90.580.10:FF:000001">
    <property type="entry name" value="DNA primase"/>
    <property type="match status" value="1"/>
</dbReference>
<dbReference type="GO" id="GO:0000428">
    <property type="term" value="C:DNA-directed RNA polymerase complex"/>
    <property type="evidence" value="ECO:0007669"/>
    <property type="project" value="UniProtKB-KW"/>
</dbReference>
<dbReference type="AlphaFoldDB" id="A0A2M7EKP0"/>
<dbReference type="GO" id="GO:0003899">
    <property type="term" value="F:DNA-directed RNA polymerase activity"/>
    <property type="evidence" value="ECO:0007669"/>
    <property type="project" value="InterPro"/>
</dbReference>
<organism evidence="14 15">
    <name type="scientific">Candidatus Roizmanbacteria bacterium CG17_big_fil_post_rev_8_21_14_2_50_39_7</name>
    <dbReference type="NCBI Taxonomy" id="1974858"/>
    <lineage>
        <taxon>Bacteria</taxon>
        <taxon>Candidatus Roizmaniibacteriota</taxon>
    </lineage>
</organism>
<feature type="non-terminal residue" evidence="14">
    <location>
        <position position="92"/>
    </location>
</feature>
<proteinExistence type="predicted"/>
<accession>A0A2M7EKP0</accession>
<dbReference type="PANTHER" id="PTHR30313:SF2">
    <property type="entry name" value="DNA PRIMASE"/>
    <property type="match status" value="1"/>
</dbReference>
<name>A0A2M7EKP0_9BACT</name>
<evidence type="ECO:0000313" key="15">
    <source>
        <dbReference type="Proteomes" id="UP000228762"/>
    </source>
</evidence>
<evidence type="ECO:0000256" key="10">
    <source>
        <dbReference type="ARBA" id="ARBA00022842"/>
    </source>
</evidence>
<keyword evidence="4" id="KW-0808">Transferase</keyword>
<dbReference type="PANTHER" id="PTHR30313">
    <property type="entry name" value="DNA PRIMASE"/>
    <property type="match status" value="1"/>
</dbReference>
<keyword evidence="3" id="KW-0639">Primosome</keyword>
<keyword evidence="2" id="KW-0240">DNA-directed RNA polymerase</keyword>
<gene>
    <name evidence="14" type="ORF">COW57_01245</name>
</gene>
<evidence type="ECO:0000256" key="2">
    <source>
        <dbReference type="ARBA" id="ARBA00022478"/>
    </source>
</evidence>
<dbReference type="SUPFAM" id="SSF57783">
    <property type="entry name" value="Zinc beta-ribbon"/>
    <property type="match status" value="1"/>
</dbReference>
<dbReference type="GO" id="GO:0003677">
    <property type="term" value="F:DNA binding"/>
    <property type="evidence" value="ECO:0007669"/>
    <property type="project" value="UniProtKB-KW"/>
</dbReference>
<keyword evidence="8" id="KW-0863">Zinc-finger</keyword>
<evidence type="ECO:0000256" key="9">
    <source>
        <dbReference type="ARBA" id="ARBA00022833"/>
    </source>
</evidence>
<keyword evidence="5" id="KW-0548">Nucleotidyltransferase</keyword>
<dbReference type="SMART" id="SM00400">
    <property type="entry name" value="ZnF_CHCC"/>
    <property type="match status" value="1"/>
</dbReference>
<dbReference type="InterPro" id="IPR050219">
    <property type="entry name" value="DnaG_primase"/>
</dbReference>
<comment type="caution">
    <text evidence="14">The sequence shown here is derived from an EMBL/GenBank/DDBJ whole genome shotgun (WGS) entry which is preliminary data.</text>
</comment>
<evidence type="ECO:0000259" key="13">
    <source>
        <dbReference type="SMART" id="SM00400"/>
    </source>
</evidence>
<evidence type="ECO:0000256" key="1">
    <source>
        <dbReference type="ARBA" id="ARBA00001947"/>
    </source>
</evidence>
<keyword evidence="10" id="KW-0460">Magnesium</keyword>
<protein>
    <submittedName>
        <fullName evidence="14">DNA primase</fullName>
    </submittedName>
</protein>
<evidence type="ECO:0000256" key="11">
    <source>
        <dbReference type="ARBA" id="ARBA00023125"/>
    </source>
</evidence>
<evidence type="ECO:0000256" key="5">
    <source>
        <dbReference type="ARBA" id="ARBA00022695"/>
    </source>
</evidence>
<evidence type="ECO:0000256" key="12">
    <source>
        <dbReference type="ARBA" id="ARBA00023163"/>
    </source>
</evidence>
<dbReference type="InterPro" id="IPR036977">
    <property type="entry name" value="DNA_primase_Znf_CHC2"/>
</dbReference>
<keyword evidence="11" id="KW-0238">DNA-binding</keyword>
<dbReference type="Gene3D" id="3.90.580.10">
    <property type="entry name" value="Zinc finger, CHC2-type domain"/>
    <property type="match status" value="1"/>
</dbReference>
<reference evidence="15" key="1">
    <citation type="submission" date="2017-09" db="EMBL/GenBank/DDBJ databases">
        <title>Depth-based differentiation of microbial function through sediment-hosted aquifers and enrichment of novel symbionts in the deep terrestrial subsurface.</title>
        <authorList>
            <person name="Probst A.J."/>
            <person name="Ladd B."/>
            <person name="Jarett J.K."/>
            <person name="Geller-Mcgrath D.E."/>
            <person name="Sieber C.M.K."/>
            <person name="Emerson J.B."/>
            <person name="Anantharaman K."/>
            <person name="Thomas B.C."/>
            <person name="Malmstrom R."/>
            <person name="Stieglmeier M."/>
            <person name="Klingl A."/>
            <person name="Woyke T."/>
            <person name="Ryan C.M."/>
            <person name="Banfield J.F."/>
        </authorList>
    </citation>
    <scope>NUCLEOTIDE SEQUENCE [LARGE SCALE GENOMIC DNA]</scope>
</reference>
<keyword evidence="7" id="KW-0479">Metal-binding</keyword>
<evidence type="ECO:0000256" key="6">
    <source>
        <dbReference type="ARBA" id="ARBA00022705"/>
    </source>
</evidence>
<comment type="cofactor">
    <cofactor evidence="1">
        <name>Zn(2+)</name>
        <dbReference type="ChEBI" id="CHEBI:29105"/>
    </cofactor>
</comment>
<sequence>MEGAIEKIKERIDIVELIGSYVQLKKAGRNFKGNCPFHQEKTPSFVVSPERQLWRCFGSCGIGGDSIAFFMKYENLSFPEALTDLAQRYGVE</sequence>
<dbReference type="GO" id="GO:1990077">
    <property type="term" value="C:primosome complex"/>
    <property type="evidence" value="ECO:0007669"/>
    <property type="project" value="UniProtKB-KW"/>
</dbReference>
<dbReference type="GO" id="GO:0008270">
    <property type="term" value="F:zinc ion binding"/>
    <property type="evidence" value="ECO:0007669"/>
    <property type="project" value="UniProtKB-KW"/>
</dbReference>
<keyword evidence="6" id="KW-0235">DNA replication</keyword>
<dbReference type="Pfam" id="PF01807">
    <property type="entry name" value="Zn_ribbon_DnaG"/>
    <property type="match status" value="1"/>
</dbReference>
<evidence type="ECO:0000256" key="3">
    <source>
        <dbReference type="ARBA" id="ARBA00022515"/>
    </source>
</evidence>
<dbReference type="EMBL" id="PFEV01000061">
    <property type="protein sequence ID" value="PIV71137.1"/>
    <property type="molecule type" value="Genomic_DNA"/>
</dbReference>
<dbReference type="InterPro" id="IPR002694">
    <property type="entry name" value="Znf_CHC2"/>
</dbReference>
<evidence type="ECO:0000313" key="14">
    <source>
        <dbReference type="EMBL" id="PIV71137.1"/>
    </source>
</evidence>
<keyword evidence="12" id="KW-0804">Transcription</keyword>
<dbReference type="GO" id="GO:0005737">
    <property type="term" value="C:cytoplasm"/>
    <property type="evidence" value="ECO:0007669"/>
    <property type="project" value="TreeGrafter"/>
</dbReference>
<evidence type="ECO:0000256" key="7">
    <source>
        <dbReference type="ARBA" id="ARBA00022723"/>
    </source>
</evidence>
<feature type="domain" description="Zinc finger CHC2-type" evidence="13">
    <location>
        <begin position="31"/>
        <end position="86"/>
    </location>
</feature>
<keyword evidence="9" id="KW-0862">Zinc</keyword>
<dbReference type="GO" id="GO:0006269">
    <property type="term" value="P:DNA replication, synthesis of primer"/>
    <property type="evidence" value="ECO:0007669"/>
    <property type="project" value="UniProtKB-KW"/>
</dbReference>
<dbReference type="Proteomes" id="UP000228762">
    <property type="component" value="Unassembled WGS sequence"/>
</dbReference>